<dbReference type="GO" id="GO:0003677">
    <property type="term" value="F:DNA binding"/>
    <property type="evidence" value="ECO:0007669"/>
    <property type="project" value="TreeGrafter"/>
</dbReference>
<keyword evidence="3 4" id="KW-0274">FAD</keyword>
<keyword evidence="9" id="KW-1185">Reference proteome</keyword>
<dbReference type="PRINTS" id="PR00147">
    <property type="entry name" value="DNAPHOTLYASE"/>
</dbReference>
<comment type="cofactor">
    <cofactor evidence="1">
        <name>(6R)-5,10-methylene-5,6,7,8-tetrahydrofolate</name>
        <dbReference type="ChEBI" id="CHEBI:15636"/>
    </cofactor>
</comment>
<dbReference type="Pfam" id="PF03441">
    <property type="entry name" value="FAD_binding_7"/>
    <property type="match status" value="1"/>
</dbReference>
<dbReference type="AlphaFoldDB" id="A0A6L8LL03"/>
<evidence type="ECO:0000256" key="2">
    <source>
        <dbReference type="ARBA" id="ARBA00022630"/>
    </source>
</evidence>
<dbReference type="GO" id="GO:0071949">
    <property type="term" value="F:FAD binding"/>
    <property type="evidence" value="ECO:0007669"/>
    <property type="project" value="TreeGrafter"/>
</dbReference>
<feature type="site" description="Electron transfer via tryptophanyl radical" evidence="5">
    <location>
        <position position="305"/>
    </location>
</feature>
<dbReference type="InterPro" id="IPR006050">
    <property type="entry name" value="DNA_photolyase_N"/>
</dbReference>
<dbReference type="PANTHER" id="PTHR11455">
    <property type="entry name" value="CRYPTOCHROME"/>
    <property type="match status" value="1"/>
</dbReference>
<protein>
    <submittedName>
        <fullName evidence="8">Deoxyribodipyrimidine photo-lyase</fullName>
    </submittedName>
</protein>
<keyword evidence="2 4" id="KW-0285">Flavoprotein</keyword>
<dbReference type="Gene3D" id="1.10.579.10">
    <property type="entry name" value="DNA Cyclobutane Dipyrimidine Photolyase, subunit A, domain 3"/>
    <property type="match status" value="1"/>
</dbReference>
<evidence type="ECO:0000256" key="3">
    <source>
        <dbReference type="ARBA" id="ARBA00022827"/>
    </source>
</evidence>
<dbReference type="EMBL" id="WWEN01000001">
    <property type="protein sequence ID" value="MYM53799.1"/>
    <property type="molecule type" value="Genomic_DNA"/>
</dbReference>
<evidence type="ECO:0000313" key="8">
    <source>
        <dbReference type="EMBL" id="MYM53799.1"/>
    </source>
</evidence>
<feature type="binding site" evidence="4">
    <location>
        <begin position="236"/>
        <end position="240"/>
    </location>
    <ligand>
        <name>FAD</name>
        <dbReference type="ChEBI" id="CHEBI:57692"/>
    </ligand>
</feature>
<dbReference type="PANTHER" id="PTHR11455:SF9">
    <property type="entry name" value="CRYPTOCHROME CIRCADIAN CLOCK 5 ISOFORM X1"/>
    <property type="match status" value="1"/>
</dbReference>
<dbReference type="InterPro" id="IPR014729">
    <property type="entry name" value="Rossmann-like_a/b/a_fold"/>
</dbReference>
<gene>
    <name evidence="8" type="ORF">GR167_00665</name>
</gene>
<dbReference type="Gene3D" id="1.25.40.80">
    <property type="match status" value="1"/>
</dbReference>
<evidence type="ECO:0000259" key="7">
    <source>
        <dbReference type="PROSITE" id="PS51645"/>
    </source>
</evidence>
<evidence type="ECO:0000256" key="4">
    <source>
        <dbReference type="PIRSR" id="PIRSR602081-1"/>
    </source>
</evidence>
<dbReference type="Gene3D" id="3.40.50.620">
    <property type="entry name" value="HUPs"/>
    <property type="match status" value="1"/>
</dbReference>
<dbReference type="GO" id="GO:0003904">
    <property type="term" value="F:deoxyribodipyrimidine photo-lyase activity"/>
    <property type="evidence" value="ECO:0007669"/>
    <property type="project" value="TreeGrafter"/>
</dbReference>
<proteinExistence type="inferred from homology"/>
<evidence type="ECO:0000256" key="5">
    <source>
        <dbReference type="PIRSR" id="PIRSR602081-2"/>
    </source>
</evidence>
<dbReference type="Pfam" id="PF00875">
    <property type="entry name" value="DNA_photolyase"/>
    <property type="match status" value="1"/>
</dbReference>
<dbReference type="InterPro" id="IPR005101">
    <property type="entry name" value="Cryptochr/Photolyase_FAD-bd"/>
</dbReference>
<evidence type="ECO:0000256" key="6">
    <source>
        <dbReference type="RuleBase" id="RU004182"/>
    </source>
</evidence>
<keyword evidence="8" id="KW-0456">Lyase</keyword>
<keyword evidence="6" id="KW-0157">Chromophore</keyword>
<reference evidence="8 9" key="1">
    <citation type="submission" date="2020-01" db="EMBL/GenBank/DDBJ databases">
        <authorList>
            <person name="Chen S."/>
        </authorList>
    </citation>
    <scope>NUCLEOTIDE SEQUENCE [LARGE SCALE GENOMIC DNA]</scope>
    <source>
        <strain evidence="8 9">GS-10</strain>
    </source>
</reference>
<dbReference type="GO" id="GO:0009416">
    <property type="term" value="P:response to light stimulus"/>
    <property type="evidence" value="ECO:0007669"/>
    <property type="project" value="TreeGrafter"/>
</dbReference>
<feature type="binding site" evidence="4">
    <location>
        <position position="271"/>
    </location>
    <ligand>
        <name>FAD</name>
        <dbReference type="ChEBI" id="CHEBI:57692"/>
    </ligand>
</feature>
<feature type="domain" description="Photolyase/cryptochrome alpha/beta" evidence="7">
    <location>
        <begin position="5"/>
        <end position="131"/>
    </location>
</feature>
<evidence type="ECO:0000313" key="9">
    <source>
        <dbReference type="Proteomes" id="UP000479043"/>
    </source>
</evidence>
<name>A0A6L8LL03_9RHOB</name>
<comment type="similarity">
    <text evidence="6">Belongs to the DNA photolyase family.</text>
</comment>
<feature type="site" description="Electron transfer via tryptophanyl radical" evidence="5">
    <location>
        <position position="383"/>
    </location>
</feature>
<dbReference type="SUPFAM" id="SSF48173">
    <property type="entry name" value="Cryptochrome/photolyase FAD-binding domain"/>
    <property type="match status" value="1"/>
</dbReference>
<dbReference type="InterPro" id="IPR036134">
    <property type="entry name" value="Crypto/Photolyase_FAD-like_sf"/>
</dbReference>
<accession>A0A6L8LL03</accession>
<sequence>MTARKPVIVWIRRDLRLADNPALLEAARTGRSVIPVFIADGTLAGLGAAPEWRLKLGVQHFAETLRRTGSRLLFRQGEALPVLRALVAETGATDVYWNRAYHPDEIARDSEVKSELKAIEITAKSFPGNLIFEPWQVQTGAGGFYRVFTPFWKNARGLPVSDVMPAPQTLRVPDHWPASDNLAAWASRHRMNRGAAIVAPYLLLGEQAAQHRLQAFCDERLQDYARDRDFPAKPATSGLSEPLAYGEISPRQIWQRAKVLWEQGVGGAETFLKELVWREFAYHLMYHTPHILTRNWRAEWDAFPWNTDENHPHVIAWKQGRTGMPFVDAAMRELYVTGRMHNRGRMIVASYLTKHLMTDWRIGQRWFSDCLTDWDPASNAMGWQWAAGCGPDAAPYFRVFNPETQLQKFDPGGTYRHAWIAEGDLCASETAQYYFKAIPRSWHLQAGNTYPAPVVTVKDGRERALSAYETRSF</sequence>
<dbReference type="InterPro" id="IPR002081">
    <property type="entry name" value="Cryptochrome/DNA_photolyase_1"/>
</dbReference>
<dbReference type="SUPFAM" id="SSF52425">
    <property type="entry name" value="Cryptochrome/photolyase, N-terminal domain"/>
    <property type="match status" value="1"/>
</dbReference>
<comment type="caution">
    <text evidence="8">The sequence shown here is derived from an EMBL/GenBank/DDBJ whole genome shotgun (WGS) entry which is preliminary data.</text>
</comment>
<dbReference type="InterPro" id="IPR036155">
    <property type="entry name" value="Crypto/Photolyase_N_sf"/>
</dbReference>
<feature type="binding site" evidence="4">
    <location>
        <begin position="373"/>
        <end position="375"/>
    </location>
    <ligand>
        <name>FAD</name>
        <dbReference type="ChEBI" id="CHEBI:57692"/>
    </ligand>
</feature>
<feature type="binding site" evidence="4">
    <location>
        <position position="224"/>
    </location>
    <ligand>
        <name>FAD</name>
        <dbReference type="ChEBI" id="CHEBI:57692"/>
    </ligand>
</feature>
<feature type="site" description="Electron transfer via tryptophanyl radical" evidence="5">
    <location>
        <position position="360"/>
    </location>
</feature>
<dbReference type="PROSITE" id="PS51645">
    <property type="entry name" value="PHR_CRY_ALPHA_BETA"/>
    <property type="match status" value="1"/>
</dbReference>
<comment type="cofactor">
    <cofactor evidence="4">
        <name>FAD</name>
        <dbReference type="ChEBI" id="CHEBI:57692"/>
    </cofactor>
    <text evidence="4">Binds 1 FAD per subunit.</text>
</comment>
<evidence type="ECO:0000256" key="1">
    <source>
        <dbReference type="ARBA" id="ARBA00001932"/>
    </source>
</evidence>
<dbReference type="Proteomes" id="UP000479043">
    <property type="component" value="Unassembled WGS sequence"/>
</dbReference>
<organism evidence="8 9">
    <name type="scientific">Thalassovita mangrovi</name>
    <dbReference type="NCBI Taxonomy" id="2692236"/>
    <lineage>
        <taxon>Bacteria</taxon>
        <taxon>Pseudomonadati</taxon>
        <taxon>Pseudomonadota</taxon>
        <taxon>Alphaproteobacteria</taxon>
        <taxon>Rhodobacterales</taxon>
        <taxon>Roseobacteraceae</taxon>
        <taxon>Thalassovita</taxon>
    </lineage>
</organism>